<dbReference type="CTD" id="904"/>
<dbReference type="GO" id="GO:0006357">
    <property type="term" value="P:regulation of transcription by RNA polymerase II"/>
    <property type="evidence" value="ECO:0007669"/>
    <property type="project" value="InterPro"/>
</dbReference>
<evidence type="ECO:0000313" key="22">
    <source>
        <dbReference type="RefSeq" id="XP_029291574.1"/>
    </source>
</evidence>
<evidence type="ECO:0000256" key="15">
    <source>
        <dbReference type="ARBA" id="ARBA00023306"/>
    </source>
</evidence>
<comment type="subcellular location">
    <subcellularLocation>
        <location evidence="1">Nucleus</location>
    </subcellularLocation>
</comment>
<dbReference type="InterPro" id="IPR043198">
    <property type="entry name" value="Cyclin/Ssn8"/>
</dbReference>
<evidence type="ECO:0000256" key="19">
    <source>
        <dbReference type="SAM" id="MobiDB-lite"/>
    </source>
</evidence>
<organism evidence="21 22">
    <name type="scientific">Cottoperca gobio</name>
    <name type="common">Frogmouth</name>
    <name type="synonym">Aphritis gobio</name>
    <dbReference type="NCBI Taxonomy" id="56716"/>
    <lineage>
        <taxon>Eukaryota</taxon>
        <taxon>Metazoa</taxon>
        <taxon>Chordata</taxon>
        <taxon>Craniata</taxon>
        <taxon>Vertebrata</taxon>
        <taxon>Euteleostomi</taxon>
        <taxon>Actinopterygii</taxon>
        <taxon>Neopterygii</taxon>
        <taxon>Teleostei</taxon>
        <taxon>Neoteleostei</taxon>
        <taxon>Acanthomorphata</taxon>
        <taxon>Eupercaria</taxon>
        <taxon>Perciformes</taxon>
        <taxon>Notothenioidei</taxon>
        <taxon>Bovichtidae</taxon>
        <taxon>Cottoperca</taxon>
    </lineage>
</organism>
<dbReference type="FunFam" id="1.10.472.10:FF:000009">
    <property type="entry name" value="cyclin-T2 isoform X1"/>
    <property type="match status" value="1"/>
</dbReference>
<feature type="compositionally biased region" description="Polar residues" evidence="19">
    <location>
        <begin position="638"/>
        <end position="647"/>
    </location>
</feature>
<evidence type="ECO:0000256" key="13">
    <source>
        <dbReference type="ARBA" id="ARBA00023163"/>
    </source>
</evidence>
<feature type="compositionally biased region" description="Low complexity" evidence="19">
    <location>
        <begin position="306"/>
        <end position="318"/>
    </location>
</feature>
<dbReference type="Pfam" id="PF21797">
    <property type="entry name" value="CycT2-like_C"/>
    <property type="match status" value="1"/>
</dbReference>
<dbReference type="PANTHER" id="PTHR10026">
    <property type="entry name" value="CYCLIN"/>
    <property type="match status" value="1"/>
</dbReference>
<dbReference type="KEGG" id="cgob:115010859"/>
<evidence type="ECO:0000256" key="4">
    <source>
        <dbReference type="ARBA" id="ARBA00022499"/>
    </source>
</evidence>
<keyword evidence="21" id="KW-1185">Reference proteome</keyword>
<dbReference type="SMART" id="SM00385">
    <property type="entry name" value="CYCLIN"/>
    <property type="match status" value="1"/>
</dbReference>
<feature type="region of interest" description="Disordered" evidence="19">
    <location>
        <begin position="306"/>
        <end position="345"/>
    </location>
</feature>
<keyword evidence="10" id="KW-0805">Transcription regulation</keyword>
<feature type="compositionally biased region" description="Polar residues" evidence="19">
    <location>
        <begin position="561"/>
        <end position="581"/>
    </location>
</feature>
<evidence type="ECO:0000256" key="11">
    <source>
        <dbReference type="ARBA" id="ARBA00023054"/>
    </source>
</evidence>
<evidence type="ECO:0000313" key="21">
    <source>
        <dbReference type="Proteomes" id="UP000504630"/>
    </source>
</evidence>
<dbReference type="CDD" id="cd20595">
    <property type="entry name" value="CYCLIN_CCNT1_rpt1"/>
    <property type="match status" value="1"/>
</dbReference>
<keyword evidence="14" id="KW-0539">Nucleus</keyword>
<keyword evidence="12 18" id="KW-0195">Cyclin</keyword>
<evidence type="ECO:0000256" key="7">
    <source>
        <dbReference type="ARBA" id="ARBA00022765"/>
    </source>
</evidence>
<dbReference type="GeneID" id="115010859"/>
<dbReference type="GO" id="GO:0051301">
    <property type="term" value="P:cell division"/>
    <property type="evidence" value="ECO:0007669"/>
    <property type="project" value="UniProtKB-KW"/>
</dbReference>
<feature type="region of interest" description="Disordered" evidence="19">
    <location>
        <begin position="265"/>
        <end position="285"/>
    </location>
</feature>
<keyword evidence="4" id="KW-1017">Isopeptide bond</keyword>
<keyword evidence="5" id="KW-0597">Phosphoprotein</keyword>
<dbReference type="RefSeq" id="XP_029291574.1">
    <property type="nucleotide sequence ID" value="XM_029435714.1"/>
</dbReference>
<comment type="similarity">
    <text evidence="2">Belongs to the cyclin family. Cyclin C subfamily.</text>
</comment>
<evidence type="ECO:0000256" key="6">
    <source>
        <dbReference type="ARBA" id="ARBA00022618"/>
    </source>
</evidence>
<dbReference type="FunFam" id="1.10.472.10:FF:000004">
    <property type="entry name" value="Cyclin T2"/>
    <property type="match status" value="1"/>
</dbReference>
<gene>
    <name evidence="22" type="primary">ccnt1</name>
</gene>
<dbReference type="OrthoDB" id="25002at2759"/>
<comment type="function">
    <text evidence="16">Regulatory subunit of the cyclin-dependent kinase pair (CDK9/cyclin-T1) complex, also called positive transcription elongation factor B (P-TEFb), which facilitates the transition from abortive to productive elongation by phosphorylating the CTD (C-terminal domain) of the large subunit of RNA polymerase II (RNA Pol II). Required to activate the protein kinase activity of CDK9: acts by mediating formation of liquid-liquid phase separation (LLPS) that enhances binding of P-TEFb to the CTD of RNA Pol II.</text>
</comment>
<feature type="domain" description="Cyclin-like" evidence="20">
    <location>
        <begin position="47"/>
        <end position="146"/>
    </location>
</feature>
<evidence type="ECO:0000256" key="2">
    <source>
        <dbReference type="ARBA" id="ARBA00008638"/>
    </source>
</evidence>
<evidence type="ECO:0000256" key="17">
    <source>
        <dbReference type="ARBA" id="ARBA00046481"/>
    </source>
</evidence>
<protein>
    <recommendedName>
        <fullName evidence="3">Cyclin-T1</fullName>
    </recommendedName>
</protein>
<keyword evidence="13" id="KW-0804">Transcription</keyword>
<dbReference type="Pfam" id="PF00134">
    <property type="entry name" value="Cyclin_N"/>
    <property type="match status" value="1"/>
</dbReference>
<keyword evidence="15" id="KW-0131">Cell cycle</keyword>
<evidence type="ECO:0000256" key="18">
    <source>
        <dbReference type="RuleBase" id="RU000383"/>
    </source>
</evidence>
<keyword evidence="6" id="KW-0132">Cell division</keyword>
<accession>A0A6J2Q1N0</accession>
<feature type="region of interest" description="Disordered" evidence="19">
    <location>
        <begin position="392"/>
        <end position="419"/>
    </location>
</feature>
<dbReference type="InParanoid" id="A0A6J2Q1N0"/>
<keyword evidence="7" id="KW-0013">ADP-ribosylation</keyword>
<feature type="compositionally biased region" description="Pro residues" evidence="19">
    <location>
        <begin position="669"/>
        <end position="686"/>
    </location>
</feature>
<evidence type="ECO:0000256" key="16">
    <source>
        <dbReference type="ARBA" id="ARBA00045498"/>
    </source>
</evidence>
<proteinExistence type="inferred from homology"/>
<evidence type="ECO:0000256" key="14">
    <source>
        <dbReference type="ARBA" id="ARBA00023242"/>
    </source>
</evidence>
<keyword evidence="9" id="KW-0007">Acetylation</keyword>
<keyword evidence="11" id="KW-0175">Coiled coil</keyword>
<dbReference type="InterPro" id="IPR006671">
    <property type="entry name" value="Cyclin_N"/>
</dbReference>
<feature type="region of interest" description="Disordered" evidence="19">
    <location>
        <begin position="438"/>
        <end position="626"/>
    </location>
</feature>
<dbReference type="InterPro" id="IPR036915">
    <property type="entry name" value="Cyclin-like_sf"/>
</dbReference>
<dbReference type="AlphaFoldDB" id="A0A6J2Q1N0"/>
<evidence type="ECO:0000256" key="5">
    <source>
        <dbReference type="ARBA" id="ARBA00022553"/>
    </source>
</evidence>
<name>A0A6J2Q1N0_COTGO</name>
<dbReference type="InterPro" id="IPR013763">
    <property type="entry name" value="Cyclin-like_dom"/>
</dbReference>
<evidence type="ECO:0000256" key="1">
    <source>
        <dbReference type="ARBA" id="ARBA00004123"/>
    </source>
</evidence>
<keyword evidence="8" id="KW-0832">Ubl conjugation</keyword>
<dbReference type="Gene3D" id="1.10.472.10">
    <property type="entry name" value="Cyclin-like"/>
    <property type="match status" value="2"/>
</dbReference>
<feature type="compositionally biased region" description="Basic and acidic residues" evidence="19">
    <location>
        <begin position="455"/>
        <end position="484"/>
    </location>
</feature>
<feature type="region of interest" description="Disordered" evidence="19">
    <location>
        <begin position="638"/>
        <end position="686"/>
    </location>
</feature>
<dbReference type="SUPFAM" id="SSF47954">
    <property type="entry name" value="Cyclin-like"/>
    <property type="match status" value="2"/>
</dbReference>
<dbReference type="InterPro" id="IPR047320">
    <property type="entry name" value="CYCLIN_CCNT1_rpt2"/>
</dbReference>
<evidence type="ECO:0000256" key="10">
    <source>
        <dbReference type="ARBA" id="ARBA00023015"/>
    </source>
</evidence>
<evidence type="ECO:0000256" key="8">
    <source>
        <dbReference type="ARBA" id="ARBA00022843"/>
    </source>
</evidence>
<feature type="compositionally biased region" description="Low complexity" evidence="19">
    <location>
        <begin position="524"/>
        <end position="541"/>
    </location>
</feature>
<feature type="compositionally biased region" description="Basic residues" evidence="19">
    <location>
        <begin position="485"/>
        <end position="500"/>
    </location>
</feature>
<reference evidence="22" key="1">
    <citation type="submission" date="2025-08" db="UniProtKB">
        <authorList>
            <consortium name="RefSeq"/>
        </authorList>
    </citation>
    <scope>IDENTIFICATION</scope>
</reference>
<sequence length="686" mass="75324">MAASFGSLPASCNNKWYYTRQQIDNNPSRRAGLDPDKELSYRQQAANLLQDMGQRLNVSQLTINTAIVYMHRFYMVQSFTRFHRNVISPAALFLAAKVEEQPRKLEHVIKVAHACLNPQDPSPDVRSDAYLQQAQDLVILESIILQTLAFEITIDHPHTHVVKCTQLVRVVPASKDLAQTSYFMATNSLHLTTFCLQYSPPVVACVCIHLACKWSNWEIPVSTDGKHWWEYVDPTVTLELLDELTHEFLQILEKTPSRLKRIRNWKAGGTTPKAKPKVQEEGDQRDTMMSMISMASSESTVAGLMSLSAPPSASSSSSICDKDGVESGSAATWSGKGQPASELNNEVHAPAKVSLSEYRAKNADVLAAQKRKLENMEASVKRDYANAAQALIGQQQRKDKQQHHHQQSSSSSSDNPSPIILKIPLEKERHERTSLKMRFPLAGGGSGHSGSARGQEQDIKVRIRVPEKQRGSSGEEGKTRDKHRERSNHHHHHHHHHHHSSSTGASLSSSHKHSTTSSGAVGGSKKIPSDSSRTSSSSSSTSRKRTHSQDPTAGTHPGSKVSKSSRNPYQLPSLSSSSGQTLGHGPDILPALGLPHHQGSFPHSKGDKTDTNGHGAAGGPQSNEYQDTFEMLNSLLSAQGVQPSQPSMFDYRSQYGEYRFSGGSRGNNRPPPLPSEPPPPLPPLPK</sequence>
<evidence type="ECO:0000256" key="9">
    <source>
        <dbReference type="ARBA" id="ARBA00022990"/>
    </source>
</evidence>
<evidence type="ECO:0000256" key="3">
    <source>
        <dbReference type="ARBA" id="ARBA00020096"/>
    </source>
</evidence>
<evidence type="ECO:0000256" key="12">
    <source>
        <dbReference type="ARBA" id="ARBA00023127"/>
    </source>
</evidence>
<evidence type="ECO:0000259" key="20">
    <source>
        <dbReference type="SMART" id="SM00385"/>
    </source>
</evidence>
<dbReference type="Proteomes" id="UP000504630">
    <property type="component" value="Chromosome 7"/>
</dbReference>
<dbReference type="CDD" id="cd20597">
    <property type="entry name" value="CYCLIN_CCNT1_rpt2"/>
    <property type="match status" value="1"/>
</dbReference>
<dbReference type="GO" id="GO:0016538">
    <property type="term" value="F:cyclin-dependent protein serine/threonine kinase regulator activity"/>
    <property type="evidence" value="ECO:0007669"/>
    <property type="project" value="InterPro"/>
</dbReference>
<dbReference type="GO" id="GO:0005634">
    <property type="term" value="C:nucleus"/>
    <property type="evidence" value="ECO:0007669"/>
    <property type="project" value="UniProtKB-SubCell"/>
</dbReference>
<comment type="subunit">
    <text evidence="17">Cyclin-T1 is the predominant cyclin that associates with CDK9 to form a heterodimer called P-TEFb. P-TEFb forms a complex with AFF4/AF5Q31. Component of a complex which is at least composed of HTATSF1/Tat-SF1, P-TEFb complex, RNA pol II, SUPT5H, and NCL/nucleolin. Component of the 7SK snRNP complex at least composed of P-TEFb (composed of CDK9 and CCNT1/cyclin-T1), HEXIM1, HEXIM2, BCDIN3, SART3 proteins and 7SK and U6 snRNAs. Interacts (via central region) with ZMYND8 (via N-terminus); the interaction is direct and the association appears to occur between homodimeric ZMYND8 and the activated form of the P-TEFb complex. Interacts with BRD4, targets chromatin binding. Interacts with JMJD6. Interacts with MDFIC. Interacts with HSF1. Interacts with HTATSF1. Interacts with TBX21.</text>
</comment>